<name>A0A9D4DZK8_DREPO</name>
<dbReference type="SUPFAM" id="SSF50494">
    <property type="entry name" value="Trypsin-like serine proteases"/>
    <property type="match status" value="1"/>
</dbReference>
<dbReference type="InterPro" id="IPR001190">
    <property type="entry name" value="SRCR"/>
</dbReference>
<dbReference type="InterPro" id="IPR023415">
    <property type="entry name" value="LDLR_class-A_CS"/>
</dbReference>
<accession>A0A9D4DZK8</accession>
<dbReference type="PROSITE" id="PS50068">
    <property type="entry name" value="LDLRA_2"/>
    <property type="match status" value="3"/>
</dbReference>
<dbReference type="GO" id="GO:0005576">
    <property type="term" value="C:extracellular region"/>
    <property type="evidence" value="ECO:0007669"/>
    <property type="project" value="UniProtKB-SubCell"/>
</dbReference>
<evidence type="ECO:0000256" key="8">
    <source>
        <dbReference type="ARBA" id="ARBA00023157"/>
    </source>
</evidence>
<feature type="disulfide bond" evidence="9">
    <location>
        <begin position="203"/>
        <end position="221"/>
    </location>
</feature>
<feature type="disulfide bond" evidence="9">
    <location>
        <begin position="17"/>
        <end position="32"/>
    </location>
</feature>
<dbReference type="PRINTS" id="PR00261">
    <property type="entry name" value="LDLRECEPTOR"/>
</dbReference>
<dbReference type="InterPro" id="IPR001254">
    <property type="entry name" value="Trypsin_dom"/>
</dbReference>
<dbReference type="Pfam" id="PF00089">
    <property type="entry name" value="Trypsin"/>
    <property type="match status" value="1"/>
</dbReference>
<evidence type="ECO:0000256" key="2">
    <source>
        <dbReference type="ARBA" id="ARBA00022525"/>
    </source>
</evidence>
<dbReference type="SMART" id="SM00192">
    <property type="entry name" value="LDLa"/>
    <property type="match status" value="3"/>
</dbReference>
<proteinExistence type="predicted"/>
<dbReference type="Gene3D" id="4.10.400.10">
    <property type="entry name" value="Low-density Lipoprotein Receptor"/>
    <property type="match status" value="3"/>
</dbReference>
<dbReference type="SUPFAM" id="SSF57424">
    <property type="entry name" value="LDL receptor-like module"/>
    <property type="match status" value="3"/>
</dbReference>
<evidence type="ECO:0000313" key="13">
    <source>
        <dbReference type="EMBL" id="KAH3769274.1"/>
    </source>
</evidence>
<dbReference type="CDD" id="cd00112">
    <property type="entry name" value="LDLa"/>
    <property type="match status" value="3"/>
</dbReference>
<feature type="domain" description="Peptidase S1" evidence="11">
    <location>
        <begin position="337"/>
        <end position="583"/>
    </location>
</feature>
<keyword evidence="4" id="KW-0732">Signal</keyword>
<dbReference type="FunFam" id="2.40.10.10:FF:000146">
    <property type="entry name" value="Serine protease 53"/>
    <property type="match status" value="1"/>
</dbReference>
<dbReference type="InterPro" id="IPR002172">
    <property type="entry name" value="LDrepeatLR_classA_rpt"/>
</dbReference>
<dbReference type="Gene3D" id="2.40.10.10">
    <property type="entry name" value="Trypsin-like serine proteases"/>
    <property type="match status" value="1"/>
</dbReference>
<sequence>MFMCADRSVCIPQTFVCNGNRECLDGTDEANCARRPNGAIELSGGDGTYGEVRYFMDGAWKEVCYPSSNATAFAVSNTICELDGFVGRVEAYRISRYPYGSTVQLSCSNGSCTAYSYSCSTTMGVRCSNYACFSGERLCAGTVNTCVPNTRFCDGLPDCPDNTDEMECFCDMDAVDDNRCRKTLDECIDKKCRTCTEQNKFECMNHECVPKSQRCDGIKHCSDGSDEYRCAIVETHMVYLPHNGVIKPVCMNDVNRQMAESLCNFAGKGTIVAGGIKYGLAEISDGLHVVPSTNGSSVVRGIRIARANQRCYPLVLVCAMPECGNPVYLQNFISPLVMNGRDSQPGEWPWQISLRYNNQHICGGTYIGGKLVLTAYHCIESTGSFYVRFGVIMEDVLENYSQEIYVSRIYRHPDFDTGDNGYIKGSDLAILEMAYEPMTDNYTRPVCMGNAKSFMDIIDKGEIAECYITGFGMQETEFFQVQYNRHLKESKVHVVDPQLCNNLMYYQLDASYVANDAMCLENREPYAPANRGDSGGPMVCKDENGRFKQFGVTSWGMSGADKNAPAIYVNIIYHQEWIESITGIPLT</sequence>
<evidence type="ECO:0000256" key="1">
    <source>
        <dbReference type="ARBA" id="ARBA00004613"/>
    </source>
</evidence>
<evidence type="ECO:0000256" key="5">
    <source>
        <dbReference type="ARBA" id="ARBA00022801"/>
    </source>
</evidence>
<dbReference type="PANTHER" id="PTHR24252:SF11">
    <property type="entry name" value="ATRIAL NATRIURETIC PEPTIDE-CONVERTING ENZYME ISOFORM X1"/>
    <property type="match status" value="1"/>
</dbReference>
<evidence type="ECO:0000259" key="11">
    <source>
        <dbReference type="PROSITE" id="PS50240"/>
    </source>
</evidence>
<keyword evidence="2" id="KW-0964">Secreted</keyword>
<feature type="disulfide bond" evidence="9">
    <location>
        <begin position="153"/>
        <end position="168"/>
    </location>
</feature>
<dbReference type="Pfam" id="PF00057">
    <property type="entry name" value="Ldl_recept_a"/>
    <property type="match status" value="2"/>
</dbReference>
<comment type="caution">
    <text evidence="10">Lacks conserved residue(s) required for the propagation of feature annotation.</text>
</comment>
<keyword evidence="3" id="KW-0645">Protease</keyword>
<keyword evidence="14" id="KW-1185">Reference proteome</keyword>
<comment type="subcellular location">
    <subcellularLocation>
        <location evidence="1">Secreted</location>
    </subcellularLocation>
</comment>
<dbReference type="GO" id="GO:0006508">
    <property type="term" value="P:proteolysis"/>
    <property type="evidence" value="ECO:0007669"/>
    <property type="project" value="UniProtKB-KW"/>
</dbReference>
<evidence type="ECO:0000256" key="3">
    <source>
        <dbReference type="ARBA" id="ARBA00022670"/>
    </source>
</evidence>
<evidence type="ECO:0000313" key="14">
    <source>
        <dbReference type="Proteomes" id="UP000828390"/>
    </source>
</evidence>
<dbReference type="InterPro" id="IPR043504">
    <property type="entry name" value="Peptidase_S1_PA_chymotrypsin"/>
</dbReference>
<evidence type="ECO:0000256" key="7">
    <source>
        <dbReference type="ARBA" id="ARBA00023145"/>
    </source>
</evidence>
<dbReference type="CDD" id="cd00190">
    <property type="entry name" value="Tryp_SPc"/>
    <property type="match status" value="1"/>
</dbReference>
<evidence type="ECO:0000256" key="4">
    <source>
        <dbReference type="ARBA" id="ARBA00022729"/>
    </source>
</evidence>
<evidence type="ECO:0000256" key="6">
    <source>
        <dbReference type="ARBA" id="ARBA00022825"/>
    </source>
</evidence>
<dbReference type="SMART" id="SM00020">
    <property type="entry name" value="Tryp_SPc"/>
    <property type="match status" value="1"/>
</dbReference>
<dbReference type="PROSITE" id="PS50287">
    <property type="entry name" value="SRCR_2"/>
    <property type="match status" value="1"/>
</dbReference>
<dbReference type="PROSITE" id="PS50240">
    <property type="entry name" value="TRYPSIN_DOM"/>
    <property type="match status" value="1"/>
</dbReference>
<protein>
    <submittedName>
        <fullName evidence="13">Uncharacterized protein</fullName>
    </submittedName>
</protein>
<dbReference type="PROSITE" id="PS01209">
    <property type="entry name" value="LDLRA_1"/>
    <property type="match status" value="1"/>
</dbReference>
<evidence type="ECO:0000259" key="12">
    <source>
        <dbReference type="PROSITE" id="PS50287"/>
    </source>
</evidence>
<dbReference type="PANTHER" id="PTHR24252">
    <property type="entry name" value="ACROSIN-RELATED"/>
    <property type="match status" value="1"/>
</dbReference>
<keyword evidence="7" id="KW-0865">Zymogen</keyword>
<feature type="domain" description="SRCR" evidence="12">
    <location>
        <begin position="40"/>
        <end position="171"/>
    </location>
</feature>
<reference evidence="13" key="2">
    <citation type="submission" date="2020-11" db="EMBL/GenBank/DDBJ databases">
        <authorList>
            <person name="McCartney M.A."/>
            <person name="Auch B."/>
            <person name="Kono T."/>
            <person name="Mallez S."/>
            <person name="Becker A."/>
            <person name="Gohl D.M."/>
            <person name="Silverstein K.A.T."/>
            <person name="Koren S."/>
            <person name="Bechman K.B."/>
            <person name="Herman A."/>
            <person name="Abrahante J.E."/>
            <person name="Garbe J."/>
        </authorList>
    </citation>
    <scope>NUCLEOTIDE SEQUENCE</scope>
    <source>
        <strain evidence="13">Duluth1</strain>
        <tissue evidence="13">Whole animal</tissue>
    </source>
</reference>
<feature type="disulfide bond" evidence="9">
    <location>
        <begin position="215"/>
        <end position="230"/>
    </location>
</feature>
<comment type="caution">
    <text evidence="13">The sequence shown here is derived from an EMBL/GenBank/DDBJ whole genome shotgun (WGS) entry which is preliminary data.</text>
</comment>
<evidence type="ECO:0000256" key="10">
    <source>
        <dbReference type="PROSITE-ProRule" id="PRU00196"/>
    </source>
</evidence>
<dbReference type="Proteomes" id="UP000828390">
    <property type="component" value="Unassembled WGS sequence"/>
</dbReference>
<reference evidence="13" key="1">
    <citation type="journal article" date="2019" name="bioRxiv">
        <title>The Genome of the Zebra Mussel, Dreissena polymorpha: A Resource for Invasive Species Research.</title>
        <authorList>
            <person name="McCartney M.A."/>
            <person name="Auch B."/>
            <person name="Kono T."/>
            <person name="Mallez S."/>
            <person name="Zhang Y."/>
            <person name="Obille A."/>
            <person name="Becker A."/>
            <person name="Abrahante J.E."/>
            <person name="Garbe J."/>
            <person name="Badalamenti J.P."/>
            <person name="Herman A."/>
            <person name="Mangelson H."/>
            <person name="Liachko I."/>
            <person name="Sullivan S."/>
            <person name="Sone E.D."/>
            <person name="Koren S."/>
            <person name="Silverstein K.A.T."/>
            <person name="Beckman K.B."/>
            <person name="Gohl D.M."/>
        </authorList>
    </citation>
    <scope>NUCLEOTIDE SEQUENCE</scope>
    <source>
        <strain evidence="13">Duluth1</strain>
        <tissue evidence="13">Whole animal</tissue>
    </source>
</reference>
<keyword evidence="8 9" id="KW-1015">Disulfide bond</keyword>
<dbReference type="InterPro" id="IPR009003">
    <property type="entry name" value="Peptidase_S1_PA"/>
</dbReference>
<gene>
    <name evidence="13" type="ORF">DPMN_170524</name>
</gene>
<organism evidence="13 14">
    <name type="scientific">Dreissena polymorpha</name>
    <name type="common">Zebra mussel</name>
    <name type="synonym">Mytilus polymorpha</name>
    <dbReference type="NCBI Taxonomy" id="45954"/>
    <lineage>
        <taxon>Eukaryota</taxon>
        <taxon>Metazoa</taxon>
        <taxon>Spiralia</taxon>
        <taxon>Lophotrochozoa</taxon>
        <taxon>Mollusca</taxon>
        <taxon>Bivalvia</taxon>
        <taxon>Autobranchia</taxon>
        <taxon>Heteroconchia</taxon>
        <taxon>Euheterodonta</taxon>
        <taxon>Imparidentia</taxon>
        <taxon>Neoheterodontei</taxon>
        <taxon>Myida</taxon>
        <taxon>Dreissenoidea</taxon>
        <taxon>Dreissenidae</taxon>
        <taxon>Dreissena</taxon>
    </lineage>
</organism>
<evidence type="ECO:0000256" key="9">
    <source>
        <dbReference type="PROSITE-ProRule" id="PRU00124"/>
    </source>
</evidence>
<dbReference type="EMBL" id="JAIWYP010000009">
    <property type="protein sequence ID" value="KAH3769274.1"/>
    <property type="molecule type" value="Genomic_DNA"/>
</dbReference>
<dbReference type="AlphaFoldDB" id="A0A9D4DZK8"/>
<dbReference type="GO" id="GO:0016020">
    <property type="term" value="C:membrane"/>
    <property type="evidence" value="ECO:0007669"/>
    <property type="project" value="InterPro"/>
</dbReference>
<keyword evidence="6" id="KW-0720">Serine protease</keyword>
<keyword evidence="5" id="KW-0378">Hydrolase</keyword>
<dbReference type="InterPro" id="IPR036055">
    <property type="entry name" value="LDL_receptor-like_sf"/>
</dbReference>
<dbReference type="GO" id="GO:0004252">
    <property type="term" value="F:serine-type endopeptidase activity"/>
    <property type="evidence" value="ECO:0007669"/>
    <property type="project" value="InterPro"/>
</dbReference>